<name>A0A9P8UJF3_9PEZI</name>
<dbReference type="OrthoDB" id="3065412at2759"/>
<organism evidence="12 13">
    <name type="scientific">Truncatella angustata</name>
    <dbReference type="NCBI Taxonomy" id="152316"/>
    <lineage>
        <taxon>Eukaryota</taxon>
        <taxon>Fungi</taxon>
        <taxon>Dikarya</taxon>
        <taxon>Ascomycota</taxon>
        <taxon>Pezizomycotina</taxon>
        <taxon>Sordariomycetes</taxon>
        <taxon>Xylariomycetidae</taxon>
        <taxon>Amphisphaeriales</taxon>
        <taxon>Sporocadaceae</taxon>
        <taxon>Truncatella</taxon>
    </lineage>
</organism>
<evidence type="ECO:0000256" key="3">
    <source>
        <dbReference type="ARBA" id="ARBA00010031"/>
    </source>
</evidence>
<proteinExistence type="inferred from homology"/>
<feature type="disulfide bond" evidence="9">
    <location>
        <begin position="49"/>
        <end position="56"/>
    </location>
</feature>
<keyword evidence="8" id="KW-0449">Lipoprotein</keyword>
<feature type="chain" id="PRO_5040296513" description="CFEM domain-containing protein" evidence="10">
    <location>
        <begin position="18"/>
        <end position="150"/>
    </location>
</feature>
<dbReference type="Pfam" id="PF05730">
    <property type="entry name" value="CFEM"/>
    <property type="match status" value="1"/>
</dbReference>
<evidence type="ECO:0000256" key="9">
    <source>
        <dbReference type="PROSITE-ProRule" id="PRU01356"/>
    </source>
</evidence>
<comment type="caution">
    <text evidence="12">The sequence shown here is derived from an EMBL/GenBank/DDBJ whole genome shotgun (WGS) entry which is preliminary data.</text>
</comment>
<keyword evidence="7 9" id="KW-1015">Disulfide bond</keyword>
<dbReference type="GO" id="GO:0098552">
    <property type="term" value="C:side of membrane"/>
    <property type="evidence" value="ECO:0007669"/>
    <property type="project" value="UniProtKB-KW"/>
</dbReference>
<keyword evidence="4" id="KW-0964">Secreted</keyword>
<keyword evidence="5" id="KW-0325">Glycoprotein</keyword>
<evidence type="ECO:0000256" key="8">
    <source>
        <dbReference type="ARBA" id="ARBA00023288"/>
    </source>
</evidence>
<dbReference type="GeneID" id="70136420"/>
<comment type="subcellular location">
    <subcellularLocation>
        <location evidence="1">Membrane</location>
        <topology evidence="1">Lipid-anchor</topology>
        <topology evidence="1">GPI-anchor</topology>
    </subcellularLocation>
    <subcellularLocation>
        <location evidence="2">Secreted</location>
    </subcellularLocation>
</comment>
<keyword evidence="6 10" id="KW-0732">Signal</keyword>
<evidence type="ECO:0000313" key="12">
    <source>
        <dbReference type="EMBL" id="KAH6653242.1"/>
    </source>
</evidence>
<keyword evidence="13" id="KW-1185">Reference proteome</keyword>
<dbReference type="RefSeq" id="XP_045957519.1">
    <property type="nucleotide sequence ID" value="XM_046107529.1"/>
</dbReference>
<keyword evidence="9" id="KW-0349">Heme</keyword>
<feature type="signal peptide" evidence="10">
    <location>
        <begin position="1"/>
        <end position="17"/>
    </location>
</feature>
<gene>
    <name evidence="12" type="ORF">BKA67DRAFT_659875</name>
</gene>
<keyword evidence="5" id="KW-0336">GPI-anchor</keyword>
<evidence type="ECO:0000256" key="5">
    <source>
        <dbReference type="ARBA" id="ARBA00022622"/>
    </source>
</evidence>
<sequence length="150" mass="14692">MQFTYLAVPLFAALAAAQSSNSTSLPDLVAQLPTCALDCLESGAKSANCTVTDFTCLCGTGKQQFIQGAGVCVLTSSCTSEEKNNVSNLATEICNDVSDGASSSEIASASAVATSILASATSTTGSNAAAATAVGYGLMGGAAALAAFAL</sequence>
<evidence type="ECO:0000256" key="2">
    <source>
        <dbReference type="ARBA" id="ARBA00004613"/>
    </source>
</evidence>
<dbReference type="Proteomes" id="UP000758603">
    <property type="component" value="Unassembled WGS sequence"/>
</dbReference>
<keyword evidence="9" id="KW-0479">Metal-binding</keyword>
<evidence type="ECO:0000259" key="11">
    <source>
        <dbReference type="PROSITE" id="PS52012"/>
    </source>
</evidence>
<evidence type="ECO:0000256" key="10">
    <source>
        <dbReference type="SAM" id="SignalP"/>
    </source>
</evidence>
<evidence type="ECO:0000256" key="7">
    <source>
        <dbReference type="ARBA" id="ARBA00023157"/>
    </source>
</evidence>
<feature type="domain" description="CFEM" evidence="11">
    <location>
        <begin position="3"/>
        <end position="121"/>
    </location>
</feature>
<dbReference type="AlphaFoldDB" id="A0A9P8UJF3"/>
<dbReference type="EMBL" id="JAGPXC010000005">
    <property type="protein sequence ID" value="KAH6653242.1"/>
    <property type="molecule type" value="Genomic_DNA"/>
</dbReference>
<dbReference type="SMART" id="SM00747">
    <property type="entry name" value="CFEM"/>
    <property type="match status" value="1"/>
</dbReference>
<evidence type="ECO:0000313" key="13">
    <source>
        <dbReference type="Proteomes" id="UP000758603"/>
    </source>
</evidence>
<comment type="caution">
    <text evidence="9">Lacks conserved residue(s) required for the propagation of feature annotation.</text>
</comment>
<protein>
    <recommendedName>
        <fullName evidence="11">CFEM domain-containing protein</fullName>
    </recommendedName>
</protein>
<dbReference type="InterPro" id="IPR008427">
    <property type="entry name" value="Extracellular_membr_CFEM_dom"/>
</dbReference>
<evidence type="ECO:0000256" key="6">
    <source>
        <dbReference type="ARBA" id="ARBA00022729"/>
    </source>
</evidence>
<feature type="binding site" description="axial binding residue" evidence="9">
    <location>
        <position position="53"/>
    </location>
    <ligand>
        <name>heme</name>
        <dbReference type="ChEBI" id="CHEBI:30413"/>
    </ligand>
    <ligandPart>
        <name>Fe</name>
        <dbReference type="ChEBI" id="CHEBI:18248"/>
    </ligandPart>
</feature>
<keyword evidence="9" id="KW-0408">Iron</keyword>
<evidence type="ECO:0000256" key="1">
    <source>
        <dbReference type="ARBA" id="ARBA00004589"/>
    </source>
</evidence>
<dbReference type="GO" id="GO:0046872">
    <property type="term" value="F:metal ion binding"/>
    <property type="evidence" value="ECO:0007669"/>
    <property type="project" value="UniProtKB-UniRule"/>
</dbReference>
<comment type="similarity">
    <text evidence="3">Belongs to the RBT5 family.</text>
</comment>
<accession>A0A9P8UJF3</accession>
<keyword evidence="5" id="KW-0472">Membrane</keyword>
<dbReference type="GO" id="GO:0005576">
    <property type="term" value="C:extracellular region"/>
    <property type="evidence" value="ECO:0007669"/>
    <property type="project" value="UniProtKB-SubCell"/>
</dbReference>
<reference evidence="12" key="1">
    <citation type="journal article" date="2021" name="Nat. Commun.">
        <title>Genetic determinants of endophytism in the Arabidopsis root mycobiome.</title>
        <authorList>
            <person name="Mesny F."/>
            <person name="Miyauchi S."/>
            <person name="Thiergart T."/>
            <person name="Pickel B."/>
            <person name="Atanasova L."/>
            <person name="Karlsson M."/>
            <person name="Huettel B."/>
            <person name="Barry K.W."/>
            <person name="Haridas S."/>
            <person name="Chen C."/>
            <person name="Bauer D."/>
            <person name="Andreopoulos W."/>
            <person name="Pangilinan J."/>
            <person name="LaButti K."/>
            <person name="Riley R."/>
            <person name="Lipzen A."/>
            <person name="Clum A."/>
            <person name="Drula E."/>
            <person name="Henrissat B."/>
            <person name="Kohler A."/>
            <person name="Grigoriev I.V."/>
            <person name="Martin F.M."/>
            <person name="Hacquard S."/>
        </authorList>
    </citation>
    <scope>NUCLEOTIDE SEQUENCE</scope>
    <source>
        <strain evidence="12">MPI-SDFR-AT-0073</strain>
    </source>
</reference>
<dbReference type="PROSITE" id="PS52012">
    <property type="entry name" value="CFEM"/>
    <property type="match status" value="1"/>
</dbReference>
<evidence type="ECO:0000256" key="4">
    <source>
        <dbReference type="ARBA" id="ARBA00022525"/>
    </source>
</evidence>